<feature type="region of interest" description="Disordered" evidence="1">
    <location>
        <begin position="184"/>
        <end position="219"/>
    </location>
</feature>
<feature type="compositionally biased region" description="Basic residues" evidence="1">
    <location>
        <begin position="524"/>
        <end position="533"/>
    </location>
</feature>
<feature type="region of interest" description="Disordered" evidence="1">
    <location>
        <begin position="729"/>
        <end position="756"/>
    </location>
</feature>
<feature type="region of interest" description="Disordered" evidence="1">
    <location>
        <begin position="300"/>
        <end position="346"/>
    </location>
</feature>
<feature type="region of interest" description="Disordered" evidence="1">
    <location>
        <begin position="510"/>
        <end position="540"/>
    </location>
</feature>
<protein>
    <submittedName>
        <fullName evidence="2">Uncharacterized protein</fullName>
    </submittedName>
</protein>
<sequence>MNSKLFDLEHLQQLTYERSKTWASFLDNVAEKETLVEIDINNLEDIFGPECDENDTHEELASMEDDDFEDVPLDADVLRNVTNTTRFSLLFNNKTLALPENANNEEHKLLDIFNQTMPIINEHNRQLKESGFERILSTFDKQKIEDKVGSWLNRHNSLYGGDNTMLYTVPQDKKKDYTRDCPISSATRHAGRAGRSCRNRGTSSKDISHDSDDSLQSGETARYIRSSRAGAIRNAASTTTMIKTYRMVKSTREALREKYACEKAEDECHLKALRHRRKFVNEVEYHHNHYDLARLQKSRKHEMIAPPSSSSSHKERRKVLRKRSYSNSCSAMDSSSDSDYYNDEDHHRRRRNRLPACCNQYHCTPSHNKYTPMTLSKDMVKRFSQRSTIKMNSARMNRMYYYTHSQTKSFSSSSSSSASFSSVCERRRAMKKNGKFYSDNRPCRRESECYCCNERKLCEDYKHVADTSTEEWYVENCISPQKSLKTSASCSKPSMEIEDEVAPIKENVIKTKNSKQTTKDNSKGKSKTIKAKKTSNADNNCKNETFDLELQMAIEASKELYEKEQEMKKNKESCRKEKHEIMPTKPLRKNKKQLEEKEQNQTTRKRQNKNQSLDIDKEDEIVEKLPKLIEVKKELKAELLNPSDDENIFIKPKTVPPKTTTTKNNSSTITTTSTEETFFAPTQTQVICNSTALSSKSKAFNRQITDKMLSLEEASNDETYKNKTATKEIKTKKTKTEKSIKTTKKKATSSTAKDKKLSTKKAAASTTVTSTTIRSPEMNCSLSSTKTAAKEIITEAENDELSDCTLVTSTTNIEPPPQPPAITLEEKLIENSQQEDVTLNTNHQMTHKGILIYAPHNRSMAPAHSFTSDGYFTITKEHLSGVIGEKPAEKFLKYYIGRKRFNSNSTIYFRPPTAASLSGNNISSSSDSDDDLDNLGQYGDLYESLSNVTADVTK</sequence>
<dbReference type="Proteomes" id="UP000037069">
    <property type="component" value="Unassembled WGS sequence"/>
</dbReference>
<evidence type="ECO:0000313" key="3">
    <source>
        <dbReference type="Proteomes" id="UP000037069"/>
    </source>
</evidence>
<feature type="compositionally biased region" description="Basic residues" evidence="1">
    <location>
        <begin position="189"/>
        <end position="198"/>
    </location>
</feature>
<dbReference type="AlphaFoldDB" id="A0A0L0BX54"/>
<feature type="compositionally biased region" description="Low complexity" evidence="1">
    <location>
        <begin position="649"/>
        <end position="669"/>
    </location>
</feature>
<evidence type="ECO:0000313" key="2">
    <source>
        <dbReference type="EMBL" id="KNC23814.1"/>
    </source>
</evidence>
<accession>A0A0L0BX54</accession>
<feature type="compositionally biased region" description="Low complexity" evidence="1">
    <location>
        <begin position="325"/>
        <end position="339"/>
    </location>
</feature>
<keyword evidence="3" id="KW-1185">Reference proteome</keyword>
<name>A0A0L0BX54_LUCCU</name>
<reference evidence="2 3" key="1">
    <citation type="journal article" date="2015" name="Nat. Commun.">
        <title>Lucilia cuprina genome unlocks parasitic fly biology to underpin future interventions.</title>
        <authorList>
            <person name="Anstead C.A."/>
            <person name="Korhonen P.K."/>
            <person name="Young N.D."/>
            <person name="Hall R.S."/>
            <person name="Jex A.R."/>
            <person name="Murali S.C."/>
            <person name="Hughes D.S."/>
            <person name="Lee S.F."/>
            <person name="Perry T."/>
            <person name="Stroehlein A.J."/>
            <person name="Ansell B.R."/>
            <person name="Breugelmans B."/>
            <person name="Hofmann A."/>
            <person name="Qu J."/>
            <person name="Dugan S."/>
            <person name="Lee S.L."/>
            <person name="Chao H."/>
            <person name="Dinh H."/>
            <person name="Han Y."/>
            <person name="Doddapaneni H.V."/>
            <person name="Worley K.C."/>
            <person name="Muzny D.M."/>
            <person name="Ioannidis P."/>
            <person name="Waterhouse R.M."/>
            <person name="Zdobnov E.M."/>
            <person name="James P.J."/>
            <person name="Bagnall N.H."/>
            <person name="Kotze A.C."/>
            <person name="Gibbs R.A."/>
            <person name="Richards S."/>
            <person name="Batterham P."/>
            <person name="Gasser R.B."/>
        </authorList>
    </citation>
    <scope>NUCLEOTIDE SEQUENCE [LARGE SCALE GENOMIC DNA]</scope>
    <source>
        <strain evidence="2 3">LS</strain>
        <tissue evidence="2">Full body</tissue>
    </source>
</reference>
<dbReference type="OrthoDB" id="8021929at2759"/>
<dbReference type="EMBL" id="JRES01001300">
    <property type="protein sequence ID" value="KNC23814.1"/>
    <property type="molecule type" value="Genomic_DNA"/>
</dbReference>
<organism evidence="2 3">
    <name type="scientific">Lucilia cuprina</name>
    <name type="common">Green bottle fly</name>
    <name type="synonym">Australian sheep blowfly</name>
    <dbReference type="NCBI Taxonomy" id="7375"/>
    <lineage>
        <taxon>Eukaryota</taxon>
        <taxon>Metazoa</taxon>
        <taxon>Ecdysozoa</taxon>
        <taxon>Arthropoda</taxon>
        <taxon>Hexapoda</taxon>
        <taxon>Insecta</taxon>
        <taxon>Pterygota</taxon>
        <taxon>Neoptera</taxon>
        <taxon>Endopterygota</taxon>
        <taxon>Diptera</taxon>
        <taxon>Brachycera</taxon>
        <taxon>Muscomorpha</taxon>
        <taxon>Oestroidea</taxon>
        <taxon>Calliphoridae</taxon>
        <taxon>Luciliinae</taxon>
        <taxon>Lucilia</taxon>
    </lineage>
</organism>
<feature type="compositionally biased region" description="Basic residues" evidence="1">
    <location>
        <begin position="314"/>
        <end position="324"/>
    </location>
</feature>
<feature type="region of interest" description="Disordered" evidence="1">
    <location>
        <begin position="648"/>
        <end position="669"/>
    </location>
</feature>
<feature type="compositionally biased region" description="Basic and acidic residues" evidence="1">
    <location>
        <begin position="729"/>
        <end position="740"/>
    </location>
</feature>
<feature type="compositionally biased region" description="Basic and acidic residues" evidence="1">
    <location>
        <begin position="565"/>
        <end position="582"/>
    </location>
</feature>
<gene>
    <name evidence="2" type="ORF">FF38_01311</name>
</gene>
<dbReference type="OMA" id="LMENECR"/>
<proteinExistence type="predicted"/>
<feature type="region of interest" description="Disordered" evidence="1">
    <location>
        <begin position="565"/>
        <end position="615"/>
    </location>
</feature>
<comment type="caution">
    <text evidence="2">The sequence shown here is derived from an EMBL/GenBank/DDBJ whole genome shotgun (WGS) entry which is preliminary data.</text>
</comment>
<evidence type="ECO:0000256" key="1">
    <source>
        <dbReference type="SAM" id="MobiDB-lite"/>
    </source>
</evidence>
<dbReference type="STRING" id="7375.A0A0L0BX54"/>